<sequence length="256" mass="26627">MEEQTALVTGAAGGIGAAVVRLLAEQGTTVVAVDRDADRLAEEVAKLRAESLQVADFPVDVSDSAAVEAVVAAAEEQIGPIDQLVNAAGVLRLGPVRDITDEDLRAMLDVNVTGVLNVTRAVVNRMIPRARGSIVTVTSNAAVTPRAGMAAYAASKAAATQLVKSLGLEVAQYGIRCNTVAPGSTDTPMLRSMWHDREAEQHTLDGSPSAYRVGIPLRRIGRPDDVAEAVAFLLSDRAAQITLHDLTVDGGASLGA</sequence>
<dbReference type="InterPro" id="IPR002347">
    <property type="entry name" value="SDR_fam"/>
</dbReference>
<evidence type="ECO:0000256" key="2">
    <source>
        <dbReference type="NCBIfam" id="TIGR04316"/>
    </source>
</evidence>
<dbReference type="RefSeq" id="WP_018489645.1">
    <property type="nucleotide sequence ID" value="NZ_JBHVEI010000105.1"/>
</dbReference>
<dbReference type="Gene3D" id="3.40.50.720">
    <property type="entry name" value="NAD(P)-binding Rossmann-like Domain"/>
    <property type="match status" value="1"/>
</dbReference>
<dbReference type="NCBIfam" id="TIGR04316">
    <property type="entry name" value="dhbA_paeA"/>
    <property type="match status" value="1"/>
</dbReference>
<dbReference type="InterPro" id="IPR020904">
    <property type="entry name" value="Sc_DH/Rdtase_CS"/>
</dbReference>
<dbReference type="SUPFAM" id="SSF51735">
    <property type="entry name" value="NAD(P)-binding Rossmann-fold domains"/>
    <property type="match status" value="1"/>
</dbReference>
<dbReference type="InterPro" id="IPR036291">
    <property type="entry name" value="NAD(P)-bd_dom_sf"/>
</dbReference>
<dbReference type="PANTHER" id="PTHR42879:SF2">
    <property type="entry name" value="3-OXOACYL-[ACYL-CARRIER-PROTEIN] REDUCTASE FABG"/>
    <property type="match status" value="1"/>
</dbReference>
<evidence type="ECO:0000259" key="4">
    <source>
        <dbReference type="SMART" id="SM00822"/>
    </source>
</evidence>
<organism evidence="5 6">
    <name type="scientific">Streptomyces rhizosphaericola</name>
    <dbReference type="NCBI Taxonomy" id="2564098"/>
    <lineage>
        <taxon>Bacteria</taxon>
        <taxon>Bacillati</taxon>
        <taxon>Actinomycetota</taxon>
        <taxon>Actinomycetes</taxon>
        <taxon>Kitasatosporales</taxon>
        <taxon>Streptomycetaceae</taxon>
        <taxon>Streptomyces</taxon>
    </lineage>
</organism>
<name>A0ABY2PHC7_9ACTN</name>
<proteinExistence type="inferred from homology"/>
<comment type="caution">
    <text evidence="5">The sequence shown here is derived from an EMBL/GenBank/DDBJ whole genome shotgun (WGS) entry which is preliminary data.</text>
</comment>
<dbReference type="PRINTS" id="PR00080">
    <property type="entry name" value="SDRFAMILY"/>
</dbReference>
<dbReference type="SMART" id="SM00822">
    <property type="entry name" value="PKS_KR"/>
    <property type="match status" value="1"/>
</dbReference>
<protein>
    <recommendedName>
        <fullName evidence="2">2,3-dihydro-2,3-dihydroxybenzoate dehydrogenase</fullName>
        <ecNumber evidence="2">1.3.1.28</ecNumber>
    </recommendedName>
</protein>
<feature type="domain" description="Ketoreductase" evidence="4">
    <location>
        <begin position="4"/>
        <end position="183"/>
    </location>
</feature>
<dbReference type="EC" id="1.3.1.28" evidence="2"/>
<reference evidence="5 6" key="1">
    <citation type="submission" date="2019-04" db="EMBL/GenBank/DDBJ databases">
        <title>Streptomyces rhizosphaericola sp. nov., an actinobacterium isolated from the wheat rhizosphere.</title>
        <authorList>
            <person name="Vargas Hoyos H.A."/>
            <person name="Santos S.N."/>
            <person name="Genuario D.B."/>
            <person name="Melo I.S."/>
            <person name="Da Silva L.J."/>
            <person name="Da Silva F.S.P."/>
            <person name="Zucchi T.D."/>
        </authorList>
    </citation>
    <scope>NUCLEOTIDE SEQUENCE [LARGE SCALE GENOMIC DNA]</scope>
    <source>
        <strain evidence="5 6">1AS2c</strain>
    </source>
</reference>
<evidence type="ECO:0000313" key="5">
    <source>
        <dbReference type="EMBL" id="TGZ10213.1"/>
    </source>
</evidence>
<evidence type="ECO:0000313" key="6">
    <source>
        <dbReference type="Proteomes" id="UP000306274"/>
    </source>
</evidence>
<dbReference type="GO" id="GO:0008667">
    <property type="term" value="F:2,3-dihydro-2,3-dihydroxybenzoate dehydrogenase activity"/>
    <property type="evidence" value="ECO:0007669"/>
    <property type="project" value="UniProtKB-EC"/>
</dbReference>
<keyword evidence="5" id="KW-0560">Oxidoreductase</keyword>
<dbReference type="Pfam" id="PF00106">
    <property type="entry name" value="adh_short"/>
    <property type="match status" value="1"/>
</dbReference>
<dbReference type="InterPro" id="IPR003560">
    <property type="entry name" value="DHB_DH"/>
</dbReference>
<evidence type="ECO:0000256" key="1">
    <source>
        <dbReference type="ARBA" id="ARBA00006484"/>
    </source>
</evidence>
<dbReference type="InterPro" id="IPR050259">
    <property type="entry name" value="SDR"/>
</dbReference>
<comment type="similarity">
    <text evidence="1 3">Belongs to the short-chain dehydrogenases/reductases (SDR) family.</text>
</comment>
<evidence type="ECO:0000256" key="3">
    <source>
        <dbReference type="RuleBase" id="RU000363"/>
    </source>
</evidence>
<keyword evidence="6" id="KW-1185">Reference proteome</keyword>
<dbReference type="NCBIfam" id="NF006074">
    <property type="entry name" value="PRK08220.1"/>
    <property type="match status" value="1"/>
</dbReference>
<dbReference type="PRINTS" id="PR01397">
    <property type="entry name" value="DHBDHDRGNASE"/>
</dbReference>
<dbReference type="PANTHER" id="PTHR42879">
    <property type="entry name" value="3-OXOACYL-(ACYL-CARRIER-PROTEIN) REDUCTASE"/>
    <property type="match status" value="1"/>
</dbReference>
<gene>
    <name evidence="5" type="ORF">E5Z02_11190</name>
</gene>
<dbReference type="Proteomes" id="UP000306274">
    <property type="component" value="Unassembled WGS sequence"/>
</dbReference>
<dbReference type="PROSITE" id="PS00061">
    <property type="entry name" value="ADH_SHORT"/>
    <property type="match status" value="1"/>
</dbReference>
<dbReference type="InterPro" id="IPR057326">
    <property type="entry name" value="KR_dom"/>
</dbReference>
<accession>A0ABY2PHC7</accession>
<dbReference type="EMBL" id="SRZK01000083">
    <property type="protein sequence ID" value="TGZ10213.1"/>
    <property type="molecule type" value="Genomic_DNA"/>
</dbReference>